<dbReference type="CDD" id="cd11717">
    <property type="entry name" value="THUMP_THUMPD1_like"/>
    <property type="match status" value="1"/>
</dbReference>
<reference evidence="4" key="1">
    <citation type="submission" date="2016-05" db="EMBL/GenBank/DDBJ databases">
        <title>Comparative genomics of biotechnologically important yeasts.</title>
        <authorList>
            <consortium name="DOE Joint Genome Institute"/>
            <person name="Riley R."/>
            <person name="Haridas S."/>
            <person name="Wolfe K.H."/>
            <person name="Lopes M.R."/>
            <person name="Hittinger C.T."/>
            <person name="Goker M."/>
            <person name="Salamov A."/>
            <person name="Wisecaver J."/>
            <person name="Long T.M."/>
            <person name="Aerts A.L."/>
            <person name="Barry K."/>
            <person name="Choi C."/>
            <person name="Clum A."/>
            <person name="Coughlan A.Y."/>
            <person name="Deshpande S."/>
            <person name="Douglass A.P."/>
            <person name="Hanson S.J."/>
            <person name="Klenk H.-P."/>
            <person name="Labutti K."/>
            <person name="Lapidus A."/>
            <person name="Lindquist E."/>
            <person name="Lipzen A."/>
            <person name="Meier-Kolthoff J.P."/>
            <person name="Ohm R.A."/>
            <person name="Otillar R.P."/>
            <person name="Pangilinan J."/>
            <person name="Peng Y."/>
            <person name="Rokas A."/>
            <person name="Rosa C.A."/>
            <person name="Scheuner C."/>
            <person name="Sibirny A.A."/>
            <person name="Slot J.C."/>
            <person name="Stielow J.B."/>
            <person name="Sun H."/>
            <person name="Kurtzman C.P."/>
            <person name="Blackwell M."/>
            <person name="Grigoriev I.V."/>
            <person name="Jeffries T.W."/>
        </authorList>
    </citation>
    <scope>NUCLEOTIDE SEQUENCE [LARGE SCALE GENOMIC DNA]</scope>
    <source>
        <strain evidence="4">DSM 1968</strain>
    </source>
</reference>
<dbReference type="GO" id="GO:0051391">
    <property type="term" value="P:tRNA acetylation"/>
    <property type="evidence" value="ECO:0007669"/>
    <property type="project" value="EnsemblFungi"/>
</dbReference>
<dbReference type="PANTHER" id="PTHR13452:SF10">
    <property type="entry name" value="THUMP DOMAIN-CONTAINING PROTEIN 1"/>
    <property type="match status" value="1"/>
</dbReference>
<dbReference type="GO" id="GO:0003723">
    <property type="term" value="F:RNA binding"/>
    <property type="evidence" value="ECO:0007669"/>
    <property type="project" value="EnsemblFungi"/>
</dbReference>
<dbReference type="SUPFAM" id="SSF143437">
    <property type="entry name" value="THUMP domain-like"/>
    <property type="match status" value="1"/>
</dbReference>
<dbReference type="RefSeq" id="XP_020045837.1">
    <property type="nucleotide sequence ID" value="XM_020194669.1"/>
</dbReference>
<evidence type="ECO:0000256" key="1">
    <source>
        <dbReference type="SAM" id="MobiDB-lite"/>
    </source>
</evidence>
<feature type="compositionally biased region" description="Low complexity" evidence="1">
    <location>
        <begin position="97"/>
        <end position="121"/>
    </location>
</feature>
<evidence type="ECO:0000313" key="4">
    <source>
        <dbReference type="Proteomes" id="UP000095038"/>
    </source>
</evidence>
<evidence type="ECO:0000313" key="3">
    <source>
        <dbReference type="EMBL" id="ODV59530.1"/>
    </source>
</evidence>
<keyword evidence="4" id="KW-1185">Reference proteome</keyword>
<dbReference type="GeneID" id="30968305"/>
<dbReference type="InterPro" id="IPR040183">
    <property type="entry name" value="THUMPD1-like"/>
</dbReference>
<dbReference type="Pfam" id="PF02926">
    <property type="entry name" value="THUMP"/>
    <property type="match status" value="1"/>
</dbReference>
<dbReference type="OrthoDB" id="367221at2759"/>
<feature type="region of interest" description="Disordered" evidence="1">
    <location>
        <begin position="1"/>
        <end position="20"/>
    </location>
</feature>
<sequence>MSSNKRKPTDKSKTRKKYKFASSSIDPGTIGCYATCQRNKEPVCRKELLDLFAEKFLQFYPATDDSSLIISPSPTAESLSIEDSIKNELKLLNPPKNTNHNSTTATSVSNSNSNLNPNPNPNPISTINLECDCLNFFKFKKPIIPTEFIEKICNELFQNNDFKKTKYTFKLIPMDYSCSASLPEIKKLISIALDPVFNSSSSLSPISYNYTIQFEKRNFNLFSRDDLTNLINDHISTSSSLNHNFVWKNYDKTIIVSAFKNNFGLAVVNNYSKLSKFNLQQIFLKSQSKET</sequence>
<dbReference type="Gene3D" id="3.30.2300.10">
    <property type="entry name" value="THUMP superfamily"/>
    <property type="match status" value="1"/>
</dbReference>
<dbReference type="InterPro" id="IPR004114">
    <property type="entry name" value="THUMP_dom"/>
</dbReference>
<dbReference type="InParanoid" id="A0A1D2VDE5"/>
<accession>A0A1D2VDE5</accession>
<dbReference type="STRING" id="1344418.A0A1D2VDE5"/>
<dbReference type="EMBL" id="KV454485">
    <property type="protein sequence ID" value="ODV59530.1"/>
    <property type="molecule type" value="Genomic_DNA"/>
</dbReference>
<evidence type="ECO:0000259" key="2">
    <source>
        <dbReference type="Pfam" id="PF02926"/>
    </source>
</evidence>
<dbReference type="Proteomes" id="UP000095038">
    <property type="component" value="Unassembled WGS sequence"/>
</dbReference>
<organism evidence="3 4">
    <name type="scientific">Ascoidea rubescens DSM 1968</name>
    <dbReference type="NCBI Taxonomy" id="1344418"/>
    <lineage>
        <taxon>Eukaryota</taxon>
        <taxon>Fungi</taxon>
        <taxon>Dikarya</taxon>
        <taxon>Ascomycota</taxon>
        <taxon>Saccharomycotina</taxon>
        <taxon>Saccharomycetes</taxon>
        <taxon>Ascoideaceae</taxon>
        <taxon>Ascoidea</taxon>
    </lineage>
</organism>
<gene>
    <name evidence="3" type="ORF">ASCRUDRAFT_81858</name>
</gene>
<name>A0A1D2VDE5_9ASCO</name>
<dbReference type="FunCoup" id="A0A1D2VDE5">
    <property type="interactions" value="899"/>
</dbReference>
<dbReference type="PANTHER" id="PTHR13452">
    <property type="entry name" value="THUMP DOMAIN CONTAINING PROTEIN 1-RELATED"/>
    <property type="match status" value="1"/>
</dbReference>
<protein>
    <recommendedName>
        <fullName evidence="2">THUMP domain-containing protein</fullName>
    </recommendedName>
</protein>
<feature type="region of interest" description="Disordered" evidence="1">
    <location>
        <begin position="92"/>
        <end position="121"/>
    </location>
</feature>
<dbReference type="AlphaFoldDB" id="A0A1D2VDE5"/>
<proteinExistence type="predicted"/>
<feature type="domain" description="THUMP" evidence="2">
    <location>
        <begin position="180"/>
        <end position="268"/>
    </location>
</feature>